<keyword evidence="1" id="KW-0560">Oxidoreductase</keyword>
<keyword evidence="5" id="KW-1185">Reference proteome</keyword>
<dbReference type="PANTHER" id="PTHR10696:SF54">
    <property type="entry name" value="FAMILY OXIDOREDUCTASE, PUTATIVE (AFU_ORTHOLOGUE AFUA_4G13850)-RELATED"/>
    <property type="match status" value="1"/>
</dbReference>
<dbReference type="InterPro" id="IPR003819">
    <property type="entry name" value="TauD/TfdA-like"/>
</dbReference>
<dbReference type="AlphaFoldDB" id="A0A9N9VC96"/>
<gene>
    <name evidence="4" type="ORF">CRHIZ90672A_00011460</name>
</gene>
<feature type="domain" description="TauD/TfdA-like" evidence="3">
    <location>
        <begin position="133"/>
        <end position="408"/>
    </location>
</feature>
<sequence length="456" mass="50885">MAAATVAVPAPLPLGKVFSTTPAAQPPPGQPDIAYHPDWDKYQARAARRTQTEDLPKTLPEGFPKELKGDLVWEGETIAQKYDWTYVLSADQLAEIDSALAHFKCECSSSVICIDDTAEQADIKSALNLAKGYITQETFPLPNLHAELRRLSHELHFGHGFFVIRGLDVDKYTREENIIIYTGVSSHIGSIRGRQDAYFEGKRADVVVGHVKDVRSGLGENRDKDKVKIGTPAYTADKQVFHTDSGDIVSLFALSTAAEGGASRLASTWRVYNHLAATRPDLIHTLSGTWEAELFTKTVDDKDKFMSRPLLYHQPASADGKTPDRVLLQYGRRYYVGFGELPRSSHLPPITEAQAEALDALHFLGERFSVSTNFEKGDMQYVNNVAIFHARDGFTDTPDKQRHLLRQWLRDPENAWETPEPLASRWDRVYGGVTPELQTFPLEPHTRSESTPGGKK</sequence>
<dbReference type="InterPro" id="IPR050411">
    <property type="entry name" value="AlphaKG_dependent_hydroxylases"/>
</dbReference>
<accession>A0A9N9VC96</accession>
<dbReference type="FunFam" id="3.60.130.10:FF:000011">
    <property type="entry name" value="Taurine catabolism dioxygenase TauD"/>
    <property type="match status" value="1"/>
</dbReference>
<evidence type="ECO:0000313" key="4">
    <source>
        <dbReference type="EMBL" id="CAH0019136.1"/>
    </source>
</evidence>
<evidence type="ECO:0000256" key="2">
    <source>
        <dbReference type="SAM" id="MobiDB-lite"/>
    </source>
</evidence>
<feature type="region of interest" description="Disordered" evidence="2">
    <location>
        <begin position="437"/>
        <end position="456"/>
    </location>
</feature>
<dbReference type="EMBL" id="CABFNQ020000551">
    <property type="protein sequence ID" value="CAH0019136.1"/>
    <property type="molecule type" value="Genomic_DNA"/>
</dbReference>
<dbReference type="SUPFAM" id="SSF51197">
    <property type="entry name" value="Clavaminate synthase-like"/>
    <property type="match status" value="1"/>
</dbReference>
<evidence type="ECO:0000313" key="5">
    <source>
        <dbReference type="Proteomes" id="UP000696573"/>
    </source>
</evidence>
<reference evidence="4" key="1">
    <citation type="submission" date="2021-10" db="EMBL/GenBank/DDBJ databases">
        <authorList>
            <person name="Piombo E."/>
        </authorList>
    </citation>
    <scope>NUCLEOTIDE SEQUENCE</scope>
</reference>
<dbReference type="Gene3D" id="3.60.130.10">
    <property type="entry name" value="Clavaminate synthase-like"/>
    <property type="match status" value="1"/>
</dbReference>
<dbReference type="GO" id="GO:0016491">
    <property type="term" value="F:oxidoreductase activity"/>
    <property type="evidence" value="ECO:0007669"/>
    <property type="project" value="UniProtKB-KW"/>
</dbReference>
<proteinExistence type="predicted"/>
<dbReference type="OrthoDB" id="272271at2759"/>
<dbReference type="InterPro" id="IPR042098">
    <property type="entry name" value="TauD-like_sf"/>
</dbReference>
<dbReference type="PANTHER" id="PTHR10696">
    <property type="entry name" value="GAMMA-BUTYROBETAINE HYDROXYLASE-RELATED"/>
    <property type="match status" value="1"/>
</dbReference>
<comment type="caution">
    <text evidence="4">The sequence shown here is derived from an EMBL/GenBank/DDBJ whole genome shotgun (WGS) entry which is preliminary data.</text>
</comment>
<organism evidence="4 5">
    <name type="scientific">Clonostachys rhizophaga</name>
    <dbReference type="NCBI Taxonomy" id="160324"/>
    <lineage>
        <taxon>Eukaryota</taxon>
        <taxon>Fungi</taxon>
        <taxon>Dikarya</taxon>
        <taxon>Ascomycota</taxon>
        <taxon>Pezizomycotina</taxon>
        <taxon>Sordariomycetes</taxon>
        <taxon>Hypocreomycetidae</taxon>
        <taxon>Hypocreales</taxon>
        <taxon>Bionectriaceae</taxon>
        <taxon>Clonostachys</taxon>
    </lineage>
</organism>
<name>A0A9N9VC96_9HYPO</name>
<dbReference type="Pfam" id="PF02668">
    <property type="entry name" value="TauD"/>
    <property type="match status" value="1"/>
</dbReference>
<evidence type="ECO:0000256" key="1">
    <source>
        <dbReference type="ARBA" id="ARBA00023002"/>
    </source>
</evidence>
<dbReference type="Proteomes" id="UP000696573">
    <property type="component" value="Unassembled WGS sequence"/>
</dbReference>
<evidence type="ECO:0000259" key="3">
    <source>
        <dbReference type="Pfam" id="PF02668"/>
    </source>
</evidence>
<protein>
    <recommendedName>
        <fullName evidence="3">TauD/TfdA-like domain-containing protein</fullName>
    </recommendedName>
</protein>